<sequence>MRMKRKSLFTFLLFLLWLPWGDIKAQNEAEAGKGILFHDNTNWESILQLATKENKMIFMDCYTEWCGPCKALAKNVFTQLQVGDFFNPRFINIKYDMEKGEGKLLYARYKKYIVGFPTLLLLDAKGNVLHQLAGYHDADKLIQAVRQASEGKDLFSMQQRYREGERSFAFIRDYMEVLKSAFLKDSLMAVATDYLQQIDLKELDKGEVWDLLGEYITDVHTPAFAYLVQNANRFYFRLHRDYYKINRQIEAAVGQEMKRLTRISFDPYGTPRTLVADTVMERKVIGYMQRAGLRCIDEAKAKFFIKNLLIRGRYSEAWQYVQTCADMELTGFTSTTVNDYVRYILPSVKEKKLLQSFLQTLNEYRHKEENTPLFNYHLLQTLSSLYERLGNKANAHELRSKYEEMDTRKRKEYEWLLQKKRD</sequence>
<feature type="chain" id="PRO_5004625241" evidence="2">
    <location>
        <begin position="26"/>
        <end position="422"/>
    </location>
</feature>
<proteinExistence type="predicted"/>
<dbReference type="PATRIC" id="fig|1321819.3.peg.2842"/>
<dbReference type="PROSITE" id="PS51352">
    <property type="entry name" value="THIOREDOXIN_2"/>
    <property type="match status" value="1"/>
</dbReference>
<evidence type="ECO:0000256" key="2">
    <source>
        <dbReference type="SAM" id="SignalP"/>
    </source>
</evidence>
<evidence type="ECO:0000256" key="1">
    <source>
        <dbReference type="ARBA" id="ARBA00023284"/>
    </source>
</evidence>
<feature type="signal peptide" evidence="2">
    <location>
        <begin position="1"/>
        <end position="25"/>
    </location>
</feature>
<dbReference type="InterPro" id="IPR036249">
    <property type="entry name" value="Thioredoxin-like_sf"/>
</dbReference>
<reference evidence="4 5" key="1">
    <citation type="submission" date="2013-08" db="EMBL/GenBank/DDBJ databases">
        <authorList>
            <person name="Weinstock G."/>
            <person name="Sodergren E."/>
            <person name="Wylie T."/>
            <person name="Fulton L."/>
            <person name="Fulton R."/>
            <person name="Fronick C."/>
            <person name="O'Laughlin M."/>
            <person name="Godfrey J."/>
            <person name="Miner T."/>
            <person name="Herter B."/>
            <person name="Appelbaum E."/>
            <person name="Cordes M."/>
            <person name="Lek S."/>
            <person name="Wollam A."/>
            <person name="Pepin K.H."/>
            <person name="Palsikar V.B."/>
            <person name="Mitreva M."/>
            <person name="Wilson R.K."/>
        </authorList>
    </citation>
    <scope>NUCLEOTIDE SEQUENCE [LARGE SCALE GENOMIC DNA]</scope>
    <source>
        <strain evidence="4 5">F0041</strain>
    </source>
</reference>
<dbReference type="PANTHER" id="PTHR32234">
    <property type="entry name" value="THIOL:DISULFIDE INTERCHANGE PROTEIN DSBD"/>
    <property type="match status" value="1"/>
</dbReference>
<dbReference type="GO" id="GO:0015035">
    <property type="term" value="F:protein-disulfide reductase activity"/>
    <property type="evidence" value="ECO:0007669"/>
    <property type="project" value="TreeGrafter"/>
</dbReference>
<name>U2CAZ7_9BACE</name>
<dbReference type="Proteomes" id="UP000016496">
    <property type="component" value="Unassembled WGS sequence"/>
</dbReference>
<evidence type="ECO:0000313" key="5">
    <source>
        <dbReference type="Proteomes" id="UP000016496"/>
    </source>
</evidence>
<keyword evidence="2" id="KW-0732">Signal</keyword>
<dbReference type="PROSITE" id="PS00194">
    <property type="entry name" value="THIOREDOXIN_1"/>
    <property type="match status" value="1"/>
</dbReference>
<dbReference type="AlphaFoldDB" id="U2CAZ7"/>
<dbReference type="SUPFAM" id="SSF52833">
    <property type="entry name" value="Thioredoxin-like"/>
    <property type="match status" value="1"/>
</dbReference>
<dbReference type="Gene3D" id="3.40.30.10">
    <property type="entry name" value="Glutaredoxin"/>
    <property type="match status" value="1"/>
</dbReference>
<protein>
    <submittedName>
        <fullName evidence="4">Thioredoxin</fullName>
    </submittedName>
</protein>
<dbReference type="HOGENOM" id="CLU_032298_0_0_10"/>
<dbReference type="InterPro" id="IPR013766">
    <property type="entry name" value="Thioredoxin_domain"/>
</dbReference>
<dbReference type="PANTHER" id="PTHR32234:SF0">
    <property type="entry name" value="THIOL:DISULFIDE INTERCHANGE PROTEIN DSBD"/>
    <property type="match status" value="1"/>
</dbReference>
<keyword evidence="1" id="KW-0676">Redox-active center</keyword>
<feature type="domain" description="Thioredoxin" evidence="3">
    <location>
        <begin position="18"/>
        <end position="150"/>
    </location>
</feature>
<dbReference type="EMBL" id="AWSV01000155">
    <property type="protein sequence ID" value="ERI81685.1"/>
    <property type="molecule type" value="Genomic_DNA"/>
</dbReference>
<dbReference type="InterPro" id="IPR012336">
    <property type="entry name" value="Thioredoxin-like_fold"/>
</dbReference>
<evidence type="ECO:0000259" key="3">
    <source>
        <dbReference type="PROSITE" id="PS51352"/>
    </source>
</evidence>
<dbReference type="OrthoDB" id="1099736at2"/>
<dbReference type="Pfam" id="PF13098">
    <property type="entry name" value="Thioredoxin_2"/>
    <property type="match status" value="1"/>
</dbReference>
<accession>U2CAZ7</accession>
<organism evidence="4 5">
    <name type="scientific">Bacteroides pyogenes F0041</name>
    <dbReference type="NCBI Taxonomy" id="1321819"/>
    <lineage>
        <taxon>Bacteria</taxon>
        <taxon>Pseudomonadati</taxon>
        <taxon>Bacteroidota</taxon>
        <taxon>Bacteroidia</taxon>
        <taxon>Bacteroidales</taxon>
        <taxon>Bacteroidaceae</taxon>
        <taxon>Bacteroides</taxon>
    </lineage>
</organism>
<dbReference type="InterPro" id="IPR017937">
    <property type="entry name" value="Thioredoxin_CS"/>
</dbReference>
<dbReference type="GO" id="GO:0045454">
    <property type="term" value="P:cell redox homeostasis"/>
    <property type="evidence" value="ECO:0007669"/>
    <property type="project" value="TreeGrafter"/>
</dbReference>
<gene>
    <name evidence="4" type="ORF">HMPREF1981_03074</name>
</gene>
<evidence type="ECO:0000313" key="4">
    <source>
        <dbReference type="EMBL" id="ERI81685.1"/>
    </source>
</evidence>
<comment type="caution">
    <text evidence="4">The sequence shown here is derived from an EMBL/GenBank/DDBJ whole genome shotgun (WGS) entry which is preliminary data.</text>
</comment>